<accession>A0AAE3G8G1</accession>
<reference evidence="1" key="1">
    <citation type="submission" date="2022-03" db="EMBL/GenBank/DDBJ databases">
        <title>Genomic Encyclopedia of Type Strains, Phase III (KMG-III): the genomes of soil and plant-associated and newly described type strains.</title>
        <authorList>
            <person name="Whitman W."/>
        </authorList>
    </citation>
    <scope>NUCLEOTIDE SEQUENCE</scope>
    <source>
        <strain evidence="1">ANL 6-2</strain>
    </source>
</reference>
<evidence type="ECO:0000313" key="1">
    <source>
        <dbReference type="EMBL" id="MCP1676943.1"/>
    </source>
</evidence>
<dbReference type="RefSeq" id="WP_253484492.1">
    <property type="nucleotide sequence ID" value="NZ_JALJXV010000012.1"/>
</dbReference>
<evidence type="ECO:0000313" key="2">
    <source>
        <dbReference type="Proteomes" id="UP001205843"/>
    </source>
</evidence>
<keyword evidence="2" id="KW-1185">Reference proteome</keyword>
<proteinExistence type="predicted"/>
<dbReference type="AlphaFoldDB" id="A0AAE3G8G1"/>
<dbReference type="EMBL" id="JALJXV010000012">
    <property type="protein sequence ID" value="MCP1676943.1"/>
    <property type="molecule type" value="Genomic_DNA"/>
</dbReference>
<comment type="caution">
    <text evidence="1">The sequence shown here is derived from an EMBL/GenBank/DDBJ whole genome shotgun (WGS) entry which is preliminary data.</text>
</comment>
<sequence>MTNSTHKGTKRLAMQTVRLAVAVPQVVSIRMARMALSGPNPTSRDRTEFQRMGAEKLEAFGESWNAMAWQMLRANQALTLSMMRSWWSPWFGGQPSLASAMQQAQGAALGVLGAGMAPVSRRARANAKRLGKSIIWS</sequence>
<organism evidence="1 2">
    <name type="scientific">Natronocella acetinitrilica</name>
    <dbReference type="NCBI Taxonomy" id="414046"/>
    <lineage>
        <taxon>Bacteria</taxon>
        <taxon>Pseudomonadati</taxon>
        <taxon>Pseudomonadota</taxon>
        <taxon>Gammaproteobacteria</taxon>
        <taxon>Chromatiales</taxon>
        <taxon>Ectothiorhodospiraceae</taxon>
        <taxon>Natronocella</taxon>
    </lineage>
</organism>
<dbReference type="InterPro" id="IPR053785">
    <property type="entry name" value="PhaP6-like"/>
</dbReference>
<protein>
    <submittedName>
        <fullName evidence="1">Uncharacterized protein</fullName>
    </submittedName>
</protein>
<dbReference type="Proteomes" id="UP001205843">
    <property type="component" value="Unassembled WGS sequence"/>
</dbReference>
<name>A0AAE3G8G1_9GAMM</name>
<dbReference type="NCBIfam" id="NF045536">
    <property type="entry name" value="phasin_PhaP6"/>
    <property type="match status" value="1"/>
</dbReference>
<gene>
    <name evidence="1" type="ORF">J2T57_004117</name>
</gene>